<keyword evidence="2" id="KW-1185">Reference proteome</keyword>
<organism evidence="1 2">
    <name type="scientific">Roseovarius gaetbuli</name>
    <dbReference type="NCBI Taxonomy" id="1356575"/>
    <lineage>
        <taxon>Bacteria</taxon>
        <taxon>Pseudomonadati</taxon>
        <taxon>Pseudomonadota</taxon>
        <taxon>Alphaproteobacteria</taxon>
        <taxon>Rhodobacterales</taxon>
        <taxon>Roseobacteraceae</taxon>
        <taxon>Roseovarius</taxon>
    </lineage>
</organism>
<evidence type="ECO:0000313" key="2">
    <source>
        <dbReference type="Proteomes" id="UP000194012"/>
    </source>
</evidence>
<reference evidence="2" key="1">
    <citation type="submission" date="2017-03" db="EMBL/GenBank/DDBJ databases">
        <authorList>
            <person name="Rodrigo-Torres L."/>
            <person name="Arahal R.D."/>
            <person name="Lucena T."/>
        </authorList>
    </citation>
    <scope>NUCLEOTIDE SEQUENCE [LARGE SCALE GENOMIC DNA]</scope>
    <source>
        <strain evidence="2">CECT 8370</strain>
    </source>
</reference>
<proteinExistence type="predicted"/>
<gene>
    <name evidence="1" type="ORF">ROG8370_00106</name>
</gene>
<name>A0A1X6Y450_9RHOB</name>
<sequence>MFEQSTLTREIDPRVLQLTTFLLWCLPLLLP</sequence>
<dbReference type="AlphaFoldDB" id="A0A1X6Y450"/>
<dbReference type="EMBL" id="FWFJ01000001">
    <property type="protein sequence ID" value="SLN09874.1"/>
    <property type="molecule type" value="Genomic_DNA"/>
</dbReference>
<evidence type="ECO:0000313" key="1">
    <source>
        <dbReference type="EMBL" id="SLN09874.1"/>
    </source>
</evidence>
<protein>
    <submittedName>
        <fullName evidence="1">Uncharacterized protein</fullName>
    </submittedName>
</protein>
<dbReference type="Proteomes" id="UP000194012">
    <property type="component" value="Unassembled WGS sequence"/>
</dbReference>
<accession>A0A1X6Y450</accession>